<dbReference type="AlphaFoldDB" id="A0A917THP7"/>
<sequence>MHIKVYEQFFFRRGFKNVYNTFILAILHNGGEVNGIHNILLGKLVFLDNSNFFYEQRDN</sequence>
<reference evidence="1" key="2">
    <citation type="submission" date="2020-09" db="EMBL/GenBank/DDBJ databases">
        <authorList>
            <person name="Sun Q."/>
            <person name="Zhou Y."/>
        </authorList>
    </citation>
    <scope>NUCLEOTIDE SEQUENCE</scope>
    <source>
        <strain evidence="1">CGMCC 1.6333</strain>
    </source>
</reference>
<dbReference type="Proteomes" id="UP000618460">
    <property type="component" value="Unassembled WGS sequence"/>
</dbReference>
<comment type="caution">
    <text evidence="1">The sequence shown here is derived from an EMBL/GenBank/DDBJ whole genome shotgun (WGS) entry which is preliminary data.</text>
</comment>
<proteinExistence type="predicted"/>
<evidence type="ECO:0000313" key="1">
    <source>
        <dbReference type="EMBL" id="GGM22772.1"/>
    </source>
</evidence>
<name>A0A917THP7_9BACI</name>
<accession>A0A917THP7</accession>
<keyword evidence="2" id="KW-1185">Reference proteome</keyword>
<organism evidence="1 2">
    <name type="scientific">Paraliobacillus quinghaiensis</name>
    <dbReference type="NCBI Taxonomy" id="470815"/>
    <lineage>
        <taxon>Bacteria</taxon>
        <taxon>Bacillati</taxon>
        <taxon>Bacillota</taxon>
        <taxon>Bacilli</taxon>
        <taxon>Bacillales</taxon>
        <taxon>Bacillaceae</taxon>
        <taxon>Paraliobacillus</taxon>
    </lineage>
</organism>
<reference evidence="1" key="1">
    <citation type="journal article" date="2014" name="Int. J. Syst. Evol. Microbiol.">
        <title>Complete genome sequence of Corynebacterium casei LMG S-19264T (=DSM 44701T), isolated from a smear-ripened cheese.</title>
        <authorList>
            <consortium name="US DOE Joint Genome Institute (JGI-PGF)"/>
            <person name="Walter F."/>
            <person name="Albersmeier A."/>
            <person name="Kalinowski J."/>
            <person name="Ruckert C."/>
        </authorList>
    </citation>
    <scope>NUCLEOTIDE SEQUENCE</scope>
    <source>
        <strain evidence="1">CGMCC 1.6333</strain>
    </source>
</reference>
<gene>
    <name evidence="1" type="ORF">GCM10011351_05770</name>
</gene>
<evidence type="ECO:0000313" key="2">
    <source>
        <dbReference type="Proteomes" id="UP000618460"/>
    </source>
</evidence>
<dbReference type="EMBL" id="BMLG01000001">
    <property type="protein sequence ID" value="GGM22772.1"/>
    <property type="molecule type" value="Genomic_DNA"/>
</dbReference>
<protein>
    <submittedName>
        <fullName evidence="1">Uncharacterized protein</fullName>
    </submittedName>
</protein>